<gene>
    <name evidence="2" type="ORF">AFI02nite_19190</name>
    <name evidence="3" type="ORF">GNP88_10715</name>
</gene>
<dbReference type="GeneID" id="54163503"/>
<reference evidence="3 5" key="2">
    <citation type="submission" date="2019-11" db="EMBL/GenBank/DDBJ databases">
        <title>Using colonization assays and comparative genomics to discover symbiosis behaviors and factors in Vibrio fischeri.</title>
        <authorList>
            <person name="Bongrand C."/>
            <person name="Moriano-Gutierrez S."/>
            <person name="Arevalo P."/>
            <person name="Mcfall-Ngai M."/>
            <person name="Visick K."/>
            <person name="Polz M.F."/>
            <person name="Ruby E.G."/>
        </authorList>
    </citation>
    <scope>NUCLEOTIDE SEQUENCE [LARGE SCALE GENOMIC DNA]</scope>
    <source>
        <strain evidence="5">emors.4.1</strain>
        <strain evidence="3">Emors.4.1</strain>
    </source>
</reference>
<dbReference type="RefSeq" id="WP_005418321.1">
    <property type="nucleotide sequence ID" value="NZ_BJTZ01000010.1"/>
</dbReference>
<protein>
    <submittedName>
        <fullName evidence="3">Ferrous iron transport protein C</fullName>
    </submittedName>
</protein>
<evidence type="ECO:0000313" key="2">
    <source>
        <dbReference type="EMBL" id="GEK13883.1"/>
    </source>
</evidence>
<comment type="caution">
    <text evidence="2">The sequence shown here is derived from an EMBL/GenBank/DDBJ whole genome shotgun (WGS) entry which is preliminary data.</text>
</comment>
<evidence type="ECO:0000313" key="3">
    <source>
        <dbReference type="EMBL" id="MUK49642.1"/>
    </source>
</evidence>
<accession>A0A1B9PKR7</accession>
<dbReference type="Proteomes" id="UP000448038">
    <property type="component" value="Unassembled WGS sequence"/>
</dbReference>
<dbReference type="EMBL" id="WOBN01000016">
    <property type="protein sequence ID" value="MUK49642.1"/>
    <property type="molecule type" value="Genomic_DNA"/>
</dbReference>
<dbReference type="AlphaFoldDB" id="A0A1B9PKR7"/>
<dbReference type="InterPro" id="IPR036388">
    <property type="entry name" value="WH-like_DNA-bd_sf"/>
</dbReference>
<organism evidence="2 4">
    <name type="scientific">Aliivibrio fischeri</name>
    <name type="common">Vibrio fischeri</name>
    <dbReference type="NCBI Taxonomy" id="668"/>
    <lineage>
        <taxon>Bacteria</taxon>
        <taxon>Pseudomonadati</taxon>
        <taxon>Pseudomonadota</taxon>
        <taxon>Gammaproteobacteria</taxon>
        <taxon>Vibrionales</taxon>
        <taxon>Vibrionaceae</taxon>
        <taxon>Aliivibrio</taxon>
    </lineage>
</organism>
<sequence length="80" mass="9464">MILTELKQYIDEQGRVERIALAKKFSMSEDGVDAMLELWVKKGKLTRELAGCEKTQCCQEAERVWYRPVYQNELMTTYIR</sequence>
<dbReference type="Proteomes" id="UP000321787">
    <property type="component" value="Unassembled WGS sequence"/>
</dbReference>
<reference evidence="2 4" key="1">
    <citation type="submission" date="2019-07" db="EMBL/GenBank/DDBJ databases">
        <title>Whole genome shotgun sequence of Aliivibrio fischeri NBRC 101058.</title>
        <authorList>
            <person name="Hosoyama A."/>
            <person name="Uohara A."/>
            <person name="Ohji S."/>
            <person name="Ichikawa N."/>
        </authorList>
    </citation>
    <scope>NUCLEOTIDE SEQUENCE [LARGE SCALE GENOMIC DNA]</scope>
    <source>
        <strain evidence="2 4">NBRC 101058</strain>
    </source>
</reference>
<dbReference type="Pfam" id="PF09012">
    <property type="entry name" value="FeoC"/>
    <property type="match status" value="1"/>
</dbReference>
<dbReference type="OMA" id="EVMFEWC"/>
<dbReference type="Gene3D" id="1.10.10.10">
    <property type="entry name" value="Winged helix-like DNA-binding domain superfamily/Winged helix DNA-binding domain"/>
    <property type="match status" value="1"/>
</dbReference>
<dbReference type="SUPFAM" id="SSF46785">
    <property type="entry name" value="Winged helix' DNA-binding domain"/>
    <property type="match status" value="1"/>
</dbReference>
<dbReference type="InterPro" id="IPR036390">
    <property type="entry name" value="WH_DNA-bd_sf"/>
</dbReference>
<feature type="domain" description="Transcriptional regulator HTH-type FeoC" evidence="1">
    <location>
        <begin position="2"/>
        <end position="67"/>
    </location>
</feature>
<dbReference type="EMBL" id="BJTZ01000010">
    <property type="protein sequence ID" value="GEK13883.1"/>
    <property type="molecule type" value="Genomic_DNA"/>
</dbReference>
<evidence type="ECO:0000259" key="1">
    <source>
        <dbReference type="Pfam" id="PF09012"/>
    </source>
</evidence>
<proteinExistence type="predicted"/>
<name>A0A1B9PKR7_ALIFS</name>
<dbReference type="InterPro" id="IPR015102">
    <property type="entry name" value="Tscrpt_reg_HTH_FeoC"/>
</dbReference>
<evidence type="ECO:0000313" key="4">
    <source>
        <dbReference type="Proteomes" id="UP000321787"/>
    </source>
</evidence>
<evidence type="ECO:0000313" key="5">
    <source>
        <dbReference type="Proteomes" id="UP000448038"/>
    </source>
</evidence>